<evidence type="ECO:0000256" key="1">
    <source>
        <dbReference type="ARBA" id="ARBA00022729"/>
    </source>
</evidence>
<feature type="region of interest" description="Disordered" evidence="2">
    <location>
        <begin position="137"/>
        <end position="183"/>
    </location>
</feature>
<gene>
    <name evidence="3" type="ORF">BCR33DRAFT_698843</name>
</gene>
<dbReference type="STRING" id="329046.A0A1Y2C468"/>
<dbReference type="PANTHER" id="PTHR31836:SF28">
    <property type="entry name" value="SRCR DOMAIN-CONTAINING PROTEIN-RELATED"/>
    <property type="match status" value="1"/>
</dbReference>
<dbReference type="EMBL" id="MCGO01000030">
    <property type="protein sequence ID" value="ORY41843.1"/>
    <property type="molecule type" value="Genomic_DNA"/>
</dbReference>
<dbReference type="CDD" id="cd22191">
    <property type="entry name" value="DPBB_RlpA_EXP_N-like"/>
    <property type="match status" value="1"/>
</dbReference>
<feature type="compositionally biased region" description="Low complexity" evidence="2">
    <location>
        <begin position="137"/>
        <end position="160"/>
    </location>
</feature>
<dbReference type="PANTHER" id="PTHR31836">
    <property type="match status" value="1"/>
</dbReference>
<proteinExistence type="predicted"/>
<keyword evidence="1" id="KW-0732">Signal</keyword>
<evidence type="ECO:0008006" key="5">
    <source>
        <dbReference type="Google" id="ProtNLM"/>
    </source>
</evidence>
<reference evidence="3 4" key="1">
    <citation type="submission" date="2016-07" db="EMBL/GenBank/DDBJ databases">
        <title>Pervasive Adenine N6-methylation of Active Genes in Fungi.</title>
        <authorList>
            <consortium name="DOE Joint Genome Institute"/>
            <person name="Mondo S.J."/>
            <person name="Dannebaum R.O."/>
            <person name="Kuo R.C."/>
            <person name="Labutti K."/>
            <person name="Haridas S."/>
            <person name="Kuo A."/>
            <person name="Salamov A."/>
            <person name="Ahrendt S.R."/>
            <person name="Lipzen A."/>
            <person name="Sullivan W."/>
            <person name="Andreopoulos W.B."/>
            <person name="Clum A."/>
            <person name="Lindquist E."/>
            <person name="Daum C."/>
            <person name="Ramamoorthy G.K."/>
            <person name="Gryganskyi A."/>
            <person name="Culley D."/>
            <person name="Magnuson J.K."/>
            <person name="James T.Y."/>
            <person name="O'Malley M.A."/>
            <person name="Stajich J.E."/>
            <person name="Spatafora J.W."/>
            <person name="Visel A."/>
            <person name="Grigoriev I.V."/>
        </authorList>
    </citation>
    <scope>NUCLEOTIDE SEQUENCE [LARGE SCALE GENOMIC DNA]</scope>
    <source>
        <strain evidence="3 4">JEL800</strain>
    </source>
</reference>
<protein>
    <recommendedName>
        <fullName evidence="5">RlpA-like protein double-psi beta-barrel domain-containing protein</fullName>
    </recommendedName>
</protein>
<keyword evidence="4" id="KW-1185">Reference proteome</keyword>
<evidence type="ECO:0000313" key="4">
    <source>
        <dbReference type="Proteomes" id="UP000193642"/>
    </source>
</evidence>
<evidence type="ECO:0000313" key="3">
    <source>
        <dbReference type="EMBL" id="ORY41843.1"/>
    </source>
</evidence>
<feature type="compositionally biased region" description="Polar residues" evidence="2">
    <location>
        <begin position="107"/>
        <end position="116"/>
    </location>
</feature>
<dbReference type="AlphaFoldDB" id="A0A1Y2C468"/>
<dbReference type="Gene3D" id="2.40.40.10">
    <property type="entry name" value="RlpA-like domain"/>
    <property type="match status" value="1"/>
</dbReference>
<sequence length="227" mass="23851">MTYYNPAGGLGKCGNALQDSDYVVSMNPSQYADNLCGAAICVSFNGKTVQGTLQDRCAGCAYGDIDVTPPMFTTVSSLDAGRINMQWSFCNSNPAPPSPSPVKPDPITTTAIQQPVPQQTSIAVPVVTTVAQINPPTTATSAQTTSDAKGASPSSPQPSSGNALNQTTTSTSSSASNPQQHKAHQMKVALLQISLLFLERPSSMAIHCERKTAISKTTMPWKLMAQL</sequence>
<dbReference type="InterPro" id="IPR051477">
    <property type="entry name" value="Expansin_CellWall"/>
</dbReference>
<dbReference type="InterPro" id="IPR036908">
    <property type="entry name" value="RlpA-like_sf"/>
</dbReference>
<dbReference type="Proteomes" id="UP000193642">
    <property type="component" value="Unassembled WGS sequence"/>
</dbReference>
<feature type="region of interest" description="Disordered" evidence="2">
    <location>
        <begin position="89"/>
        <end position="116"/>
    </location>
</feature>
<organism evidence="3 4">
    <name type="scientific">Rhizoclosmatium globosum</name>
    <dbReference type="NCBI Taxonomy" id="329046"/>
    <lineage>
        <taxon>Eukaryota</taxon>
        <taxon>Fungi</taxon>
        <taxon>Fungi incertae sedis</taxon>
        <taxon>Chytridiomycota</taxon>
        <taxon>Chytridiomycota incertae sedis</taxon>
        <taxon>Chytridiomycetes</taxon>
        <taxon>Chytridiales</taxon>
        <taxon>Chytriomycetaceae</taxon>
        <taxon>Rhizoclosmatium</taxon>
    </lineage>
</organism>
<accession>A0A1Y2C468</accession>
<evidence type="ECO:0000256" key="2">
    <source>
        <dbReference type="SAM" id="MobiDB-lite"/>
    </source>
</evidence>
<dbReference type="SUPFAM" id="SSF50685">
    <property type="entry name" value="Barwin-like endoglucanases"/>
    <property type="match status" value="1"/>
</dbReference>
<dbReference type="OrthoDB" id="2136072at2759"/>
<feature type="compositionally biased region" description="Pro residues" evidence="2">
    <location>
        <begin position="94"/>
        <end position="104"/>
    </location>
</feature>
<name>A0A1Y2C468_9FUNG</name>
<comment type="caution">
    <text evidence="3">The sequence shown here is derived from an EMBL/GenBank/DDBJ whole genome shotgun (WGS) entry which is preliminary data.</text>
</comment>